<accession>A0A165XI59</accession>
<gene>
    <name evidence="2" type="ORF">FIBSPDRAFT_995045</name>
</gene>
<dbReference type="STRING" id="436010.A0A165XI59"/>
<feature type="compositionally biased region" description="Basic and acidic residues" evidence="1">
    <location>
        <begin position="14"/>
        <end position="27"/>
    </location>
</feature>
<proteinExistence type="predicted"/>
<evidence type="ECO:0000313" key="3">
    <source>
        <dbReference type="Proteomes" id="UP000076532"/>
    </source>
</evidence>
<dbReference type="SUPFAM" id="SSF48576">
    <property type="entry name" value="Terpenoid synthases"/>
    <property type="match status" value="1"/>
</dbReference>
<dbReference type="Pfam" id="PF19086">
    <property type="entry name" value="Terpene_syn_C_2"/>
    <property type="match status" value="2"/>
</dbReference>
<dbReference type="EMBL" id="KV417718">
    <property type="protein sequence ID" value="KZP08567.1"/>
    <property type="molecule type" value="Genomic_DNA"/>
</dbReference>
<dbReference type="Proteomes" id="UP000076532">
    <property type="component" value="Unassembled WGS sequence"/>
</dbReference>
<dbReference type="Gene3D" id="1.10.600.10">
    <property type="entry name" value="Farnesyl Diphosphate Synthase"/>
    <property type="match status" value="2"/>
</dbReference>
<name>A0A165XI59_9AGAM</name>
<evidence type="ECO:0000313" key="2">
    <source>
        <dbReference type="EMBL" id="KZP08567.1"/>
    </source>
</evidence>
<protein>
    <submittedName>
        <fullName evidence="2">Uncharacterized protein</fullName>
    </submittedName>
</protein>
<evidence type="ECO:0000256" key="1">
    <source>
        <dbReference type="SAM" id="MobiDB-lite"/>
    </source>
</evidence>
<feature type="region of interest" description="Disordered" evidence="1">
    <location>
        <begin position="1"/>
        <end position="27"/>
    </location>
</feature>
<organism evidence="2 3">
    <name type="scientific">Athelia psychrophila</name>
    <dbReference type="NCBI Taxonomy" id="1759441"/>
    <lineage>
        <taxon>Eukaryota</taxon>
        <taxon>Fungi</taxon>
        <taxon>Dikarya</taxon>
        <taxon>Basidiomycota</taxon>
        <taxon>Agaricomycotina</taxon>
        <taxon>Agaricomycetes</taxon>
        <taxon>Agaricomycetidae</taxon>
        <taxon>Atheliales</taxon>
        <taxon>Atheliaceae</taxon>
        <taxon>Athelia</taxon>
    </lineage>
</organism>
<dbReference type="AlphaFoldDB" id="A0A165XI59"/>
<dbReference type="OrthoDB" id="2861623at2759"/>
<reference evidence="2 3" key="1">
    <citation type="journal article" date="2016" name="Mol. Biol. Evol.">
        <title>Comparative Genomics of Early-Diverging Mushroom-Forming Fungi Provides Insights into the Origins of Lignocellulose Decay Capabilities.</title>
        <authorList>
            <person name="Nagy L.G."/>
            <person name="Riley R."/>
            <person name="Tritt A."/>
            <person name="Adam C."/>
            <person name="Daum C."/>
            <person name="Floudas D."/>
            <person name="Sun H."/>
            <person name="Yadav J.S."/>
            <person name="Pangilinan J."/>
            <person name="Larsson K.H."/>
            <person name="Matsuura K."/>
            <person name="Barry K."/>
            <person name="Labutti K."/>
            <person name="Kuo R."/>
            <person name="Ohm R.A."/>
            <person name="Bhattacharya S.S."/>
            <person name="Shirouzu T."/>
            <person name="Yoshinaga Y."/>
            <person name="Martin F.M."/>
            <person name="Grigoriev I.V."/>
            <person name="Hibbett D.S."/>
        </authorList>
    </citation>
    <scope>NUCLEOTIDE SEQUENCE [LARGE SCALE GENOMIC DNA]</scope>
    <source>
        <strain evidence="2 3">CBS 109695</strain>
    </source>
</reference>
<sequence>MYPDRSRFPPPGSDTRRIHDSGLDRSRPTRITPDLISHCNFATRVNRHHKQAAAASKRWLLQGIDGLSSKKRQALQGLKAGLLASVCYPHAGYPQLMVCCNFLNCKNFDYNLNHLFHPDDLSDAIDKNGTQTIANVALNPLYHPTPSRSSSRVSYMTKDFWRRYSSTSSCGSQQRFVEIFDLFFQAVAQEAKDRKEGLIPGFHFMERPDLFSFNKEQSHGDTYTMVPGVMKERGLDMQSAVDFVGHLYHKTIDHFNDARVVIHIGGLSDWIIGGMHWSFQSERYFGKDRNHAKVFSAVHLLPAQASGPWRHVGWLYLFWKHANITR</sequence>
<dbReference type="InterPro" id="IPR008949">
    <property type="entry name" value="Isoprenoid_synthase_dom_sf"/>
</dbReference>
<keyword evidence="3" id="KW-1185">Reference proteome</keyword>